<feature type="domain" description="Secretion system C-terminal sorting" evidence="3">
    <location>
        <begin position="282"/>
        <end position="348"/>
    </location>
</feature>
<dbReference type="InterPro" id="IPR026444">
    <property type="entry name" value="Secre_tail"/>
</dbReference>
<feature type="chain" id="PRO_5016785928" evidence="2">
    <location>
        <begin position="29"/>
        <end position="351"/>
    </location>
</feature>
<accession>A0A370QJU7</accession>
<dbReference type="EMBL" id="QRAO01000001">
    <property type="protein sequence ID" value="RDK88622.1"/>
    <property type="molecule type" value="Genomic_DNA"/>
</dbReference>
<protein>
    <submittedName>
        <fullName evidence="4">Putative secreted protein (Por secretion system target)</fullName>
    </submittedName>
</protein>
<dbReference type="NCBIfam" id="TIGR04183">
    <property type="entry name" value="Por_Secre_tail"/>
    <property type="match status" value="1"/>
</dbReference>
<organism evidence="4 5">
    <name type="scientific">Marinirhabdus gelatinilytica</name>
    <dbReference type="NCBI Taxonomy" id="1703343"/>
    <lineage>
        <taxon>Bacteria</taxon>
        <taxon>Pseudomonadati</taxon>
        <taxon>Bacteroidota</taxon>
        <taxon>Flavobacteriia</taxon>
        <taxon>Flavobacteriales</taxon>
        <taxon>Flavobacteriaceae</taxon>
    </lineage>
</organism>
<evidence type="ECO:0000313" key="4">
    <source>
        <dbReference type="EMBL" id="RDK88622.1"/>
    </source>
</evidence>
<dbReference type="AlphaFoldDB" id="A0A370QJU7"/>
<sequence>MSYFNHTFMRTFILTFFVSLFSFFPALSQCTIDPYIQDNYETDAWTLFFREFANDPTHPDYDTPILNSNKIVPYLEKLSAVYNLIDTNIVADSLFNKFNIHSNQAFASNNGFENHIAFGEIYFEISEDIPWVSDFIDTGISGVPELDQLMADYQFTITNVGIVEPPPFYLFTINSSIPYLNHFALLDDFDSIEGISLVMPGYVNSNNYNGISYEIDGEEVQASNIVSTNDGLLFSLHTGDCFFGCPISKGWEVTISEDCTKISIEEMEILGIEHATENTLRIYPNPAEEYLYIETEAISNYEINIISLQGILLKNSTNSTQINISSLPTGIYFIEFISDEGISQIKKFLKK</sequence>
<keyword evidence="5" id="KW-1185">Reference proteome</keyword>
<dbReference type="Pfam" id="PF18962">
    <property type="entry name" value="Por_Secre_tail"/>
    <property type="match status" value="1"/>
</dbReference>
<evidence type="ECO:0000256" key="2">
    <source>
        <dbReference type="SAM" id="SignalP"/>
    </source>
</evidence>
<dbReference type="Proteomes" id="UP000255317">
    <property type="component" value="Unassembled WGS sequence"/>
</dbReference>
<reference evidence="4 5" key="1">
    <citation type="submission" date="2018-07" db="EMBL/GenBank/DDBJ databases">
        <title>Genomic Encyclopedia of Type Strains, Phase IV (KMG-IV): sequencing the most valuable type-strain genomes for metagenomic binning, comparative biology and taxonomic classification.</title>
        <authorList>
            <person name="Goeker M."/>
        </authorList>
    </citation>
    <scope>NUCLEOTIDE SEQUENCE [LARGE SCALE GENOMIC DNA]</scope>
    <source>
        <strain evidence="4 5">DSM 101478</strain>
    </source>
</reference>
<evidence type="ECO:0000313" key="5">
    <source>
        <dbReference type="Proteomes" id="UP000255317"/>
    </source>
</evidence>
<evidence type="ECO:0000259" key="3">
    <source>
        <dbReference type="Pfam" id="PF18962"/>
    </source>
</evidence>
<proteinExistence type="predicted"/>
<comment type="caution">
    <text evidence="4">The sequence shown here is derived from an EMBL/GenBank/DDBJ whole genome shotgun (WGS) entry which is preliminary data.</text>
</comment>
<feature type="signal peptide" evidence="2">
    <location>
        <begin position="1"/>
        <end position="28"/>
    </location>
</feature>
<gene>
    <name evidence="4" type="ORF">C8D94_101497</name>
</gene>
<name>A0A370QJU7_9FLAO</name>
<evidence type="ECO:0000256" key="1">
    <source>
        <dbReference type="ARBA" id="ARBA00022729"/>
    </source>
</evidence>
<keyword evidence="1 2" id="KW-0732">Signal</keyword>